<feature type="transmembrane region" description="Helical" evidence="1">
    <location>
        <begin position="44"/>
        <end position="65"/>
    </location>
</feature>
<sequence length="98" mass="11114">MLEVKTDFLEKELNVIKHVDEHYGEDLAMIDSAEELGQKIVKSAVYLSVASFIVCGIGVLTRGLAHKAAKEVYHNMDNDQELQELFKELDDARNELYS</sequence>
<keyword evidence="1" id="KW-1133">Transmembrane helix</keyword>
<dbReference type="EMBL" id="BK014726">
    <property type="protein sequence ID" value="DAD72817.1"/>
    <property type="molecule type" value="Genomic_DNA"/>
</dbReference>
<keyword evidence="1" id="KW-0812">Transmembrane</keyword>
<evidence type="ECO:0000256" key="1">
    <source>
        <dbReference type="SAM" id="Phobius"/>
    </source>
</evidence>
<evidence type="ECO:0000313" key="2">
    <source>
        <dbReference type="EMBL" id="DAD72817.1"/>
    </source>
</evidence>
<proteinExistence type="predicted"/>
<keyword evidence="1" id="KW-0472">Membrane</keyword>
<name>A0A8S5LS22_9CAUD</name>
<accession>A0A8S5LS22</accession>
<reference evidence="2" key="1">
    <citation type="journal article" date="2021" name="Proc. Natl. Acad. Sci. U.S.A.">
        <title>A Catalog of Tens of Thousands of Viruses from Human Metagenomes Reveals Hidden Associations with Chronic Diseases.</title>
        <authorList>
            <person name="Tisza M.J."/>
            <person name="Buck C.B."/>
        </authorList>
    </citation>
    <scope>NUCLEOTIDE SEQUENCE</scope>
    <source>
        <strain evidence="2">CtYBm1</strain>
    </source>
</reference>
<protein>
    <submittedName>
        <fullName evidence="2">Uncharacterized protein</fullName>
    </submittedName>
</protein>
<organism evidence="2">
    <name type="scientific">Siphoviridae sp. ctYBm1</name>
    <dbReference type="NCBI Taxonomy" id="2826374"/>
    <lineage>
        <taxon>Viruses</taxon>
        <taxon>Duplodnaviria</taxon>
        <taxon>Heunggongvirae</taxon>
        <taxon>Uroviricota</taxon>
        <taxon>Caudoviricetes</taxon>
    </lineage>
</organism>